<feature type="domain" description="ATPase AAA-type core" evidence="1">
    <location>
        <begin position="161"/>
        <end position="373"/>
    </location>
</feature>
<keyword evidence="3" id="KW-1185">Reference proteome</keyword>
<dbReference type="RefSeq" id="WP_227573594.1">
    <property type="nucleotide sequence ID" value="NZ_JAJEQT010000012.1"/>
</dbReference>
<dbReference type="EMBL" id="JAJEQT010000012">
    <property type="protein sequence ID" value="MCC2219915.1"/>
    <property type="molecule type" value="Genomic_DNA"/>
</dbReference>
<protein>
    <submittedName>
        <fullName evidence="2">AAA family ATPase</fullName>
    </submittedName>
</protein>
<sequence length="424" mass="48575">MKIKYIHIKNFKSFGEQIINLENLTILLGANASGKSNTVSIIRFVNNIILYGLDDAISLLGGINYAINATIGKNESMYLKFILDLHDEEWIRIVNQKEGKGLLLEEIVSEFEIIPYKRGMGYKIGAERLEIKYTTCGIANEKEKKECEKTTGKYTIVYEKNGNKVKSHIEDETLYDEDELKYGMGAEFISDIINEEGKERKELILNKLDFMMPPMFNANNFIKIYDFDPRLMKSSSSITSKRRLEEDGSNIANILQLILKSKLKKKKLLNLLCDSLPFIEQIDVQNNVDKSVSYRIKEKYNNKTFYSNFLSDGTVNMLALIIALYFEGESGIIIIEEPERNLHPQLMSKIVEMAKEVSREKQIIITTHNPELVKYSDVNDILFAKRTIDGFTQISKPSDNFMVQQFIDSDLGIDDLFVKGLLGE</sequence>
<organism evidence="2 3">
    <name type="scientific">Coprococcus hominis</name>
    <name type="common">ex Arizal et al. 2022</name>
    <dbReference type="NCBI Taxonomy" id="2881262"/>
    <lineage>
        <taxon>Bacteria</taxon>
        <taxon>Bacillati</taxon>
        <taxon>Bacillota</taxon>
        <taxon>Clostridia</taxon>
        <taxon>Lachnospirales</taxon>
        <taxon>Lachnospiraceae</taxon>
        <taxon>Coprococcus</taxon>
    </lineage>
</organism>
<dbReference type="Proteomes" id="UP001198495">
    <property type="component" value="Unassembled WGS sequence"/>
</dbReference>
<reference evidence="2 3" key="1">
    <citation type="submission" date="2021-10" db="EMBL/GenBank/DDBJ databases">
        <title>Anaerobic single-cell dispensing facilitates the cultivation of human gut bacteria.</title>
        <authorList>
            <person name="Afrizal A."/>
        </authorList>
    </citation>
    <scope>NUCLEOTIDE SEQUENCE [LARGE SCALE GENOMIC DNA]</scope>
    <source>
        <strain evidence="2 3">CLA-AA-H212</strain>
    </source>
</reference>
<dbReference type="Pfam" id="PF13304">
    <property type="entry name" value="AAA_21"/>
    <property type="match status" value="1"/>
</dbReference>
<accession>A0ABS8FRV6</accession>
<evidence type="ECO:0000313" key="3">
    <source>
        <dbReference type="Proteomes" id="UP001198495"/>
    </source>
</evidence>
<dbReference type="PANTHER" id="PTHR40396:SF1">
    <property type="entry name" value="ATPASE AAA-TYPE CORE DOMAIN-CONTAINING PROTEIN"/>
    <property type="match status" value="1"/>
</dbReference>
<proteinExistence type="predicted"/>
<dbReference type="InterPro" id="IPR003959">
    <property type="entry name" value="ATPase_AAA_core"/>
</dbReference>
<dbReference type="InterPro" id="IPR014555">
    <property type="entry name" value="RecF-like"/>
</dbReference>
<evidence type="ECO:0000313" key="2">
    <source>
        <dbReference type="EMBL" id="MCC2219915.1"/>
    </source>
</evidence>
<dbReference type="Gene3D" id="3.40.50.300">
    <property type="entry name" value="P-loop containing nucleotide triphosphate hydrolases"/>
    <property type="match status" value="1"/>
</dbReference>
<dbReference type="PANTHER" id="PTHR40396">
    <property type="entry name" value="ATPASE-LIKE PROTEIN"/>
    <property type="match status" value="1"/>
</dbReference>
<comment type="caution">
    <text evidence="2">The sequence shown here is derived from an EMBL/GenBank/DDBJ whole genome shotgun (WGS) entry which is preliminary data.</text>
</comment>
<dbReference type="PIRSF" id="PIRSF029347">
    <property type="entry name" value="RecF"/>
    <property type="match status" value="1"/>
</dbReference>
<dbReference type="InterPro" id="IPR027417">
    <property type="entry name" value="P-loop_NTPase"/>
</dbReference>
<name>A0ABS8FRV6_9FIRM</name>
<gene>
    <name evidence="2" type="ORF">LKD28_12950</name>
</gene>
<evidence type="ECO:0000259" key="1">
    <source>
        <dbReference type="Pfam" id="PF13304"/>
    </source>
</evidence>
<dbReference type="SUPFAM" id="SSF52540">
    <property type="entry name" value="P-loop containing nucleoside triphosphate hydrolases"/>
    <property type="match status" value="1"/>
</dbReference>